<feature type="compositionally biased region" description="Acidic residues" evidence="1">
    <location>
        <begin position="78"/>
        <end position="104"/>
    </location>
</feature>
<feature type="region of interest" description="Disordered" evidence="1">
    <location>
        <begin position="53"/>
        <end position="114"/>
    </location>
</feature>
<dbReference type="AlphaFoldDB" id="R7TK04"/>
<proteinExistence type="predicted"/>
<feature type="compositionally biased region" description="Basic and acidic residues" evidence="1">
    <location>
        <begin position="105"/>
        <end position="114"/>
    </location>
</feature>
<reference evidence="3" key="3">
    <citation type="submission" date="2015-06" db="UniProtKB">
        <authorList>
            <consortium name="EnsemblMetazoa"/>
        </authorList>
    </citation>
    <scope>IDENTIFICATION</scope>
</reference>
<organism evidence="2">
    <name type="scientific">Capitella teleta</name>
    <name type="common">Polychaete worm</name>
    <dbReference type="NCBI Taxonomy" id="283909"/>
    <lineage>
        <taxon>Eukaryota</taxon>
        <taxon>Metazoa</taxon>
        <taxon>Spiralia</taxon>
        <taxon>Lophotrochozoa</taxon>
        <taxon>Annelida</taxon>
        <taxon>Polychaeta</taxon>
        <taxon>Sedentaria</taxon>
        <taxon>Scolecida</taxon>
        <taxon>Capitellidae</taxon>
        <taxon>Capitella</taxon>
    </lineage>
</organism>
<feature type="compositionally biased region" description="Basic and acidic residues" evidence="1">
    <location>
        <begin position="53"/>
        <end position="72"/>
    </location>
</feature>
<reference evidence="2 4" key="2">
    <citation type="journal article" date="2013" name="Nature">
        <title>Insights into bilaterian evolution from three spiralian genomes.</title>
        <authorList>
            <person name="Simakov O."/>
            <person name="Marletaz F."/>
            <person name="Cho S.J."/>
            <person name="Edsinger-Gonzales E."/>
            <person name="Havlak P."/>
            <person name="Hellsten U."/>
            <person name="Kuo D.H."/>
            <person name="Larsson T."/>
            <person name="Lv J."/>
            <person name="Arendt D."/>
            <person name="Savage R."/>
            <person name="Osoegawa K."/>
            <person name="de Jong P."/>
            <person name="Grimwood J."/>
            <person name="Chapman J.A."/>
            <person name="Shapiro H."/>
            <person name="Aerts A."/>
            <person name="Otillar R.P."/>
            <person name="Terry A.Y."/>
            <person name="Boore J.L."/>
            <person name="Grigoriev I.V."/>
            <person name="Lindberg D.R."/>
            <person name="Seaver E.C."/>
            <person name="Weisblat D.A."/>
            <person name="Putnam N.H."/>
            <person name="Rokhsar D.S."/>
        </authorList>
    </citation>
    <scope>NUCLEOTIDE SEQUENCE</scope>
    <source>
        <strain evidence="2 4">I ESC-2004</strain>
    </source>
</reference>
<evidence type="ECO:0000313" key="3">
    <source>
        <dbReference type="EnsemblMetazoa" id="CapteP214139"/>
    </source>
</evidence>
<dbReference type="Proteomes" id="UP000014760">
    <property type="component" value="Unassembled WGS sequence"/>
</dbReference>
<dbReference type="EnsemblMetazoa" id="CapteT214139">
    <property type="protein sequence ID" value="CapteP214139"/>
    <property type="gene ID" value="CapteG214139"/>
</dbReference>
<dbReference type="EMBL" id="AMQN01000326">
    <property type="status" value="NOT_ANNOTATED_CDS"/>
    <property type="molecule type" value="Genomic_DNA"/>
</dbReference>
<gene>
    <name evidence="2" type="ORF">CAPTEDRAFT_214139</name>
</gene>
<reference evidence="4" key="1">
    <citation type="submission" date="2012-12" db="EMBL/GenBank/DDBJ databases">
        <authorList>
            <person name="Hellsten U."/>
            <person name="Grimwood J."/>
            <person name="Chapman J.A."/>
            <person name="Shapiro H."/>
            <person name="Aerts A."/>
            <person name="Otillar R.P."/>
            <person name="Terry A.Y."/>
            <person name="Boore J.L."/>
            <person name="Simakov O."/>
            <person name="Marletaz F."/>
            <person name="Cho S.-J."/>
            <person name="Edsinger-Gonzales E."/>
            <person name="Havlak P."/>
            <person name="Kuo D.-H."/>
            <person name="Larsson T."/>
            <person name="Lv J."/>
            <person name="Arendt D."/>
            <person name="Savage R."/>
            <person name="Osoegawa K."/>
            <person name="de Jong P."/>
            <person name="Lindberg D.R."/>
            <person name="Seaver E.C."/>
            <person name="Weisblat D.A."/>
            <person name="Putnam N.H."/>
            <person name="Grigoriev I.V."/>
            <person name="Rokhsar D.S."/>
        </authorList>
    </citation>
    <scope>NUCLEOTIDE SEQUENCE</scope>
    <source>
        <strain evidence="4">I ESC-2004</strain>
    </source>
</reference>
<evidence type="ECO:0000313" key="4">
    <source>
        <dbReference type="Proteomes" id="UP000014760"/>
    </source>
</evidence>
<name>R7TK04_CAPTE</name>
<dbReference type="EMBL" id="KB309537">
    <property type="protein sequence ID" value="ELT94163.1"/>
    <property type="molecule type" value="Genomic_DNA"/>
</dbReference>
<keyword evidence="4" id="KW-1185">Reference proteome</keyword>
<accession>R7TK04</accession>
<evidence type="ECO:0000256" key="1">
    <source>
        <dbReference type="SAM" id="MobiDB-lite"/>
    </source>
</evidence>
<protein>
    <submittedName>
        <fullName evidence="2 3">Uncharacterized protein</fullName>
    </submittedName>
</protein>
<dbReference type="HOGENOM" id="CLU_1742315_0_0_1"/>
<evidence type="ECO:0000313" key="2">
    <source>
        <dbReference type="EMBL" id="ELT94163.1"/>
    </source>
</evidence>
<sequence length="150" mass="17405">MAQCDQRTVMPMKRFEDEGMNAMFQLVDQDYVDIADLIRSAVPLNGMIYTYEEKKEIDEKEEERKKKKKEGEMADNASEGEMDEYDEDMWEECSDEEEEIEEGETQQREARGAGKEEMYEACVCTYEVVEVVHDGGFVVAGLRLLSEEKL</sequence>